<feature type="region of interest" description="Disordered" evidence="1">
    <location>
        <begin position="368"/>
        <end position="396"/>
    </location>
</feature>
<proteinExistence type="predicted"/>
<dbReference type="InterPro" id="IPR023131">
    <property type="entry name" value="Mth639-like_dom_sf"/>
</dbReference>
<keyword evidence="3" id="KW-1185">Reference proteome</keyword>
<accession>A0ABY6PSQ8</accession>
<dbReference type="Gene3D" id="2.60.120.630">
    <property type="entry name" value="mth639 domain like"/>
    <property type="match status" value="1"/>
</dbReference>
<evidence type="ECO:0000313" key="2">
    <source>
        <dbReference type="EMBL" id="UZK55310.1"/>
    </source>
</evidence>
<feature type="compositionally biased region" description="Basic and acidic residues" evidence="1">
    <location>
        <begin position="387"/>
        <end position="396"/>
    </location>
</feature>
<reference evidence="2" key="1">
    <citation type="journal article" date="2022" name="Front. Microbiol.">
        <title>Mirubactin C rescues the lethal effect of cell wall biosynthesis mutations in Bacillus subtilis.</title>
        <authorList>
            <person name="Kepplinger B."/>
            <person name="Wen X."/>
            <person name="Tyler A.R."/>
            <person name="Kim B.Y."/>
            <person name="Brown J."/>
            <person name="Banks P."/>
            <person name="Dashti Y."/>
            <person name="Mackenzie E.S."/>
            <person name="Wills C."/>
            <person name="Kawai Y."/>
            <person name="Waldron K.J."/>
            <person name="Allenby N.E.E."/>
            <person name="Wu L.J."/>
            <person name="Hall M.J."/>
            <person name="Errington J."/>
        </authorList>
    </citation>
    <scope>NUCLEOTIDE SEQUENCE</scope>
    <source>
        <strain evidence="2">MDA8-470</strain>
    </source>
</reference>
<gene>
    <name evidence="2" type="ORF">NEH16_15315</name>
</gene>
<dbReference type="PANTHER" id="PTHR40696">
    <property type="entry name" value="DUF371 FAMILY PROTEIN"/>
    <property type="match status" value="1"/>
</dbReference>
<organism evidence="2 3">
    <name type="scientific">Streptomyces drozdowiczii</name>
    <dbReference type="NCBI Taxonomy" id="202862"/>
    <lineage>
        <taxon>Bacteria</taxon>
        <taxon>Bacillati</taxon>
        <taxon>Actinomycetota</taxon>
        <taxon>Actinomycetes</taxon>
        <taxon>Kitasatosporales</taxon>
        <taxon>Streptomycetaceae</taxon>
        <taxon>Streptomyces</taxon>
    </lineage>
</organism>
<sequence length="396" mass="41079">MKIHAKGHAHVRATHAKTLEFTGEREITPRATCVVGVAAAFDEEGLALLRGPVAVRLAAGPHVATGTAVVNPHHEVTDRLVLRRSDHASPDTFAFRSTLVASDLDPDFVAALGDPETEVTLTLTETGPRRPLVLVHRRGLPEPEGRPGLLWRAADASVDLDAARVPDEARAALADGGVIAASVSGALEGVSQTAGAWLADAAAQGARFDVTGDATGTVSALLAAGLPVAPAVHLGRTDRRALAAPAQAELARTAPAPVVFRASAADLGVLAEVLAGSAEDRRIAVPDGHPDLGHGVAWLPLSEAVGAVGGEEDERVFVLAPPERAAWNVDLRPLLPLLVEQGVTARTLSTVLRPFGISRRELYDALGDAPADRSASASQGAGPRNKGSRDKGREKK</sequence>
<dbReference type="Proteomes" id="UP001164963">
    <property type="component" value="Chromosome"/>
</dbReference>
<evidence type="ECO:0000256" key="1">
    <source>
        <dbReference type="SAM" id="MobiDB-lite"/>
    </source>
</evidence>
<evidence type="ECO:0000313" key="3">
    <source>
        <dbReference type="Proteomes" id="UP001164963"/>
    </source>
</evidence>
<dbReference type="Pfam" id="PF04027">
    <property type="entry name" value="DUF371"/>
    <property type="match status" value="1"/>
</dbReference>
<name>A0ABY6PSQ8_9ACTN</name>
<dbReference type="EMBL" id="CP098740">
    <property type="protein sequence ID" value="UZK55310.1"/>
    <property type="molecule type" value="Genomic_DNA"/>
</dbReference>
<dbReference type="InterPro" id="IPR007171">
    <property type="entry name" value="DUF371"/>
</dbReference>
<dbReference type="PANTHER" id="PTHR40696:SF1">
    <property type="entry name" value="DUF371 DOMAIN-CONTAINING PROTEIN"/>
    <property type="match status" value="1"/>
</dbReference>
<dbReference type="RefSeq" id="WP_265542916.1">
    <property type="nucleotide sequence ID" value="NZ_CP098740.1"/>
</dbReference>
<protein>
    <submittedName>
        <fullName evidence="2">DUF371 domain-containing protein</fullName>
    </submittedName>
</protein>